<feature type="compositionally biased region" description="Polar residues" evidence="1">
    <location>
        <begin position="153"/>
        <end position="171"/>
    </location>
</feature>
<organism evidence="2">
    <name type="scientific">Arcella intermedia</name>
    <dbReference type="NCBI Taxonomy" id="1963864"/>
    <lineage>
        <taxon>Eukaryota</taxon>
        <taxon>Amoebozoa</taxon>
        <taxon>Tubulinea</taxon>
        <taxon>Elardia</taxon>
        <taxon>Arcellinida</taxon>
        <taxon>Sphaerothecina</taxon>
        <taxon>Arcellidae</taxon>
        <taxon>Arcella</taxon>
    </lineage>
</organism>
<name>A0A6B2L528_9EUKA</name>
<feature type="compositionally biased region" description="Polar residues" evidence="1">
    <location>
        <begin position="179"/>
        <end position="195"/>
    </location>
</feature>
<feature type="compositionally biased region" description="Polar residues" evidence="1">
    <location>
        <begin position="27"/>
        <end position="39"/>
    </location>
</feature>
<dbReference type="AlphaFoldDB" id="A0A6B2L528"/>
<accession>A0A6B2L528</accession>
<feature type="region of interest" description="Disordered" evidence="1">
    <location>
        <begin position="27"/>
        <end position="244"/>
    </location>
</feature>
<evidence type="ECO:0000313" key="2">
    <source>
        <dbReference type="EMBL" id="NDV32092.1"/>
    </source>
</evidence>
<dbReference type="EMBL" id="GIBP01003123">
    <property type="protein sequence ID" value="NDV32092.1"/>
    <property type="molecule type" value="Transcribed_RNA"/>
</dbReference>
<proteinExistence type="predicted"/>
<sequence length="411" mass="44871">MEDSKDSEQATISSILVYNQLKRVSFHSPQPTHTYNTCEEYTAQKHRSPSNYPTTTTTTTTRRIPPLQPTTSSGTPKTSSSSSVKDNTNITQVVSPKSTSNGVNGSVSPRTTTTPGGNGAKDTQKDNAKTTLSQKDTPKATPNGPLADGSVKGTPTQMQKDTPHKTPSGSVKTYVPVDYTQTDSPKSPKGSSSHLPSTSAPKSPSTPQDNTNLNTGNKTTPEMNTKPQNTSTTKKDSLEKTSNTTPSKIIVNSIGTISPSLHNIVIAFLKVSEWKKETLMETVQSYANSAHVFCISGISEKDFHLVSDSLKTFEGQLDGQEATFCCTGCKREWSPEKHLILTLSNNQIFIYNKSQLKTFQSPGILFLQHSSTIKIPGWNWISQHIAISSSLQEKIHSNQDQTKHIISFFFK</sequence>
<feature type="compositionally biased region" description="Low complexity" evidence="1">
    <location>
        <begin position="196"/>
        <end position="207"/>
    </location>
</feature>
<protein>
    <submittedName>
        <fullName evidence="2">Uncharacterized protein</fullName>
    </submittedName>
</protein>
<feature type="compositionally biased region" description="Low complexity" evidence="1">
    <location>
        <begin position="53"/>
        <end position="83"/>
    </location>
</feature>
<evidence type="ECO:0000256" key="1">
    <source>
        <dbReference type="SAM" id="MobiDB-lite"/>
    </source>
</evidence>
<reference evidence="2" key="1">
    <citation type="journal article" date="2020" name="J. Eukaryot. Microbiol.">
        <title>De novo Sequencing, Assembly and Annotation of the Transcriptome for the Free-Living Testate Amoeba Arcella intermedia.</title>
        <authorList>
            <person name="Ribeiro G.M."/>
            <person name="Porfirio-Sousa A.L."/>
            <person name="Maurer-Alcala X.X."/>
            <person name="Katz L.A."/>
            <person name="Lahr D.J.G."/>
        </authorList>
    </citation>
    <scope>NUCLEOTIDE SEQUENCE</scope>
</reference>
<feature type="compositionally biased region" description="Polar residues" evidence="1">
    <location>
        <begin position="208"/>
        <end position="232"/>
    </location>
</feature>
<feature type="compositionally biased region" description="Polar residues" evidence="1">
    <location>
        <begin position="84"/>
        <end position="115"/>
    </location>
</feature>